<evidence type="ECO:0000256" key="4">
    <source>
        <dbReference type="SAM" id="MobiDB-lite"/>
    </source>
</evidence>
<dbReference type="GO" id="GO:0005525">
    <property type="term" value="F:GTP binding"/>
    <property type="evidence" value="ECO:0007669"/>
    <property type="project" value="UniProtKB-KW"/>
</dbReference>
<feature type="domain" description="AIG1-type G" evidence="5">
    <location>
        <begin position="13"/>
        <end position="220"/>
    </location>
</feature>
<dbReference type="PANTHER" id="PTHR10903">
    <property type="entry name" value="GTPASE, IMAP FAMILY MEMBER-RELATED"/>
    <property type="match status" value="1"/>
</dbReference>
<reference evidence="6" key="1">
    <citation type="submission" date="2023-03" db="EMBL/GenBank/DDBJ databases">
        <authorList>
            <person name="Julca I."/>
        </authorList>
    </citation>
    <scope>NUCLEOTIDE SEQUENCE</scope>
</reference>
<dbReference type="CDD" id="cd01852">
    <property type="entry name" value="AIG1"/>
    <property type="match status" value="1"/>
</dbReference>
<dbReference type="Gene3D" id="3.40.50.300">
    <property type="entry name" value="P-loop containing nucleotide triphosphate hydrolases"/>
    <property type="match status" value="1"/>
</dbReference>
<feature type="region of interest" description="Disordered" evidence="4">
    <location>
        <begin position="261"/>
        <end position="305"/>
    </location>
</feature>
<evidence type="ECO:0000313" key="7">
    <source>
        <dbReference type="Proteomes" id="UP001161247"/>
    </source>
</evidence>
<evidence type="ECO:0000256" key="3">
    <source>
        <dbReference type="ARBA" id="ARBA00023134"/>
    </source>
</evidence>
<evidence type="ECO:0000313" key="6">
    <source>
        <dbReference type="EMBL" id="CAI9115082.1"/>
    </source>
</evidence>
<keyword evidence="7" id="KW-1185">Reference proteome</keyword>
<dbReference type="PROSITE" id="PS51720">
    <property type="entry name" value="G_AIG1"/>
    <property type="match status" value="1"/>
</dbReference>
<organism evidence="6 7">
    <name type="scientific">Oldenlandia corymbosa var. corymbosa</name>
    <dbReference type="NCBI Taxonomy" id="529605"/>
    <lineage>
        <taxon>Eukaryota</taxon>
        <taxon>Viridiplantae</taxon>
        <taxon>Streptophyta</taxon>
        <taxon>Embryophyta</taxon>
        <taxon>Tracheophyta</taxon>
        <taxon>Spermatophyta</taxon>
        <taxon>Magnoliopsida</taxon>
        <taxon>eudicotyledons</taxon>
        <taxon>Gunneridae</taxon>
        <taxon>Pentapetalae</taxon>
        <taxon>asterids</taxon>
        <taxon>lamiids</taxon>
        <taxon>Gentianales</taxon>
        <taxon>Rubiaceae</taxon>
        <taxon>Rubioideae</taxon>
        <taxon>Spermacoceae</taxon>
        <taxon>Hedyotis-Oldenlandia complex</taxon>
        <taxon>Oldenlandia</taxon>
    </lineage>
</organism>
<accession>A0AAV1E6B5</accession>
<evidence type="ECO:0000259" key="5">
    <source>
        <dbReference type="PROSITE" id="PS51720"/>
    </source>
</evidence>
<keyword evidence="3" id="KW-0342">GTP-binding</keyword>
<dbReference type="Proteomes" id="UP001161247">
    <property type="component" value="Chromosome 8"/>
</dbReference>
<evidence type="ECO:0000256" key="1">
    <source>
        <dbReference type="ARBA" id="ARBA00008535"/>
    </source>
</evidence>
<feature type="region of interest" description="Disordered" evidence="4">
    <location>
        <begin position="223"/>
        <end position="248"/>
    </location>
</feature>
<dbReference type="AlphaFoldDB" id="A0AAV1E6B5"/>
<dbReference type="InterPro" id="IPR027417">
    <property type="entry name" value="P-loop_NTPase"/>
</dbReference>
<protein>
    <submittedName>
        <fullName evidence="6">OLC1v1015916C1</fullName>
    </submittedName>
</protein>
<evidence type="ECO:0000256" key="2">
    <source>
        <dbReference type="ARBA" id="ARBA00022741"/>
    </source>
</evidence>
<feature type="compositionally biased region" description="Basic and acidic residues" evidence="4">
    <location>
        <begin position="268"/>
        <end position="293"/>
    </location>
</feature>
<sequence>MVGFSKDGFQGFPGDLTIVLVGSPGSGKSATGNSILERKAFQSISGFDRVTTTCTREATVLEDGRVLNVIDMPGLFDSTFKREDVEKEVVQCIEMAKDGIHALLLVVSLRVRFNEEQVATVEILKHLFGDRILDYIIVCFTGGDELEEDQTLDEYMAYSCPPALQDLLEKCGNRKVVFHNKAKEKETKTNQRQQLLTLITSILVNNGGKPYTHDLVVKIENENAATDSKNSNQETDKVSEEEELQRGSAEMVIEKLMEREEETVSLTHEVERLKKEHNDHIEEQQSPKMKYGEVEDATGKSPTEN</sequence>
<dbReference type="EMBL" id="OX459125">
    <property type="protein sequence ID" value="CAI9115082.1"/>
    <property type="molecule type" value="Genomic_DNA"/>
</dbReference>
<proteinExistence type="inferred from homology"/>
<keyword evidence="2" id="KW-0547">Nucleotide-binding</keyword>
<comment type="similarity">
    <text evidence="1">Belongs to the TRAFAC class TrmE-Era-EngA-EngB-Septin-like GTPase superfamily. AIG1/Toc34/Toc159-like paraseptin GTPase family. IAN subfamily.</text>
</comment>
<dbReference type="InterPro" id="IPR006703">
    <property type="entry name" value="G_AIG1"/>
</dbReference>
<dbReference type="PANTHER" id="PTHR10903:SF184">
    <property type="entry name" value="GTP-BINDING PROTEIN A"/>
    <property type="match status" value="1"/>
</dbReference>
<gene>
    <name evidence="6" type="ORF">OLC1_LOCUS21672</name>
</gene>
<dbReference type="Pfam" id="PF04548">
    <property type="entry name" value="AIG1"/>
    <property type="match status" value="1"/>
</dbReference>
<dbReference type="SUPFAM" id="SSF52540">
    <property type="entry name" value="P-loop containing nucleoside triphosphate hydrolases"/>
    <property type="match status" value="1"/>
</dbReference>
<feature type="compositionally biased region" description="Polar residues" evidence="4">
    <location>
        <begin position="223"/>
        <end position="233"/>
    </location>
</feature>
<dbReference type="FunFam" id="3.40.50.300:FF:000840">
    <property type="entry name" value="Immune-associated nucleotide-binding protein 9"/>
    <property type="match status" value="1"/>
</dbReference>
<dbReference type="InterPro" id="IPR045058">
    <property type="entry name" value="GIMA/IAN/Toc"/>
</dbReference>
<name>A0AAV1E6B5_OLDCO</name>